<dbReference type="Pfam" id="PF00196">
    <property type="entry name" value="GerE"/>
    <property type="match status" value="1"/>
</dbReference>
<keyword evidence="3" id="KW-0804">Transcription</keyword>
<evidence type="ECO:0000313" key="5">
    <source>
        <dbReference type="EMBL" id="UYO64660.1"/>
    </source>
</evidence>
<name>A0ABY6HJH9_9FIRM</name>
<dbReference type="SMART" id="SM00421">
    <property type="entry name" value="HTH_LUXR"/>
    <property type="match status" value="1"/>
</dbReference>
<dbReference type="PANTHER" id="PTHR44688:SF16">
    <property type="entry name" value="DNA-BINDING TRANSCRIPTIONAL ACTIVATOR DEVR_DOSR"/>
    <property type="match status" value="1"/>
</dbReference>
<evidence type="ECO:0000259" key="4">
    <source>
        <dbReference type="PROSITE" id="PS50043"/>
    </source>
</evidence>
<dbReference type="InterPro" id="IPR036388">
    <property type="entry name" value="WH-like_DNA-bd_sf"/>
</dbReference>
<keyword evidence="1" id="KW-0805">Transcription regulation</keyword>
<proteinExistence type="predicted"/>
<organism evidence="5 6">
    <name type="scientific">Acetobacterium wieringae</name>
    <dbReference type="NCBI Taxonomy" id="52694"/>
    <lineage>
        <taxon>Bacteria</taxon>
        <taxon>Bacillati</taxon>
        <taxon>Bacillota</taxon>
        <taxon>Clostridia</taxon>
        <taxon>Eubacteriales</taxon>
        <taxon>Eubacteriaceae</taxon>
        <taxon>Acetobacterium</taxon>
    </lineage>
</organism>
<keyword evidence="2" id="KW-0238">DNA-binding</keyword>
<keyword evidence="6" id="KW-1185">Reference proteome</keyword>
<dbReference type="InterPro" id="IPR016032">
    <property type="entry name" value="Sig_transdc_resp-reg_C-effctor"/>
</dbReference>
<dbReference type="CDD" id="cd06170">
    <property type="entry name" value="LuxR_C_like"/>
    <property type="match status" value="1"/>
</dbReference>
<dbReference type="PANTHER" id="PTHR44688">
    <property type="entry name" value="DNA-BINDING TRANSCRIPTIONAL ACTIVATOR DEVR_DOSR"/>
    <property type="match status" value="1"/>
</dbReference>
<dbReference type="PRINTS" id="PR00038">
    <property type="entry name" value="HTHLUXR"/>
</dbReference>
<evidence type="ECO:0000256" key="2">
    <source>
        <dbReference type="ARBA" id="ARBA00023125"/>
    </source>
</evidence>
<reference evidence="5" key="1">
    <citation type="submission" date="2021-11" db="EMBL/GenBank/DDBJ databases">
        <title>Isoprene-degrading acetogen.</title>
        <authorList>
            <person name="Yang Y."/>
            <person name="Jin H."/>
            <person name="Yan J."/>
        </authorList>
    </citation>
    <scope>NUCLEOTIDE SEQUENCE</scope>
    <source>
        <strain evidence="5">Berkeley</strain>
    </source>
</reference>
<evidence type="ECO:0000256" key="1">
    <source>
        <dbReference type="ARBA" id="ARBA00023015"/>
    </source>
</evidence>
<dbReference type="InterPro" id="IPR000792">
    <property type="entry name" value="Tscrpt_reg_LuxR_C"/>
</dbReference>
<evidence type="ECO:0000256" key="3">
    <source>
        <dbReference type="ARBA" id="ARBA00023163"/>
    </source>
</evidence>
<dbReference type="PROSITE" id="PS50043">
    <property type="entry name" value="HTH_LUXR_2"/>
    <property type="match status" value="1"/>
</dbReference>
<sequence>MLQKQKYFTVREIEVSMLIIQGKSTKEIAESLFISNKAINFHRSNIRRKLGITNSKVSLKSSLLDL</sequence>
<feature type="domain" description="HTH luxR-type" evidence="4">
    <location>
        <begin position="1"/>
        <end position="66"/>
    </location>
</feature>
<dbReference type="SUPFAM" id="SSF46894">
    <property type="entry name" value="C-terminal effector domain of the bipartite response regulators"/>
    <property type="match status" value="1"/>
</dbReference>
<evidence type="ECO:0000313" key="6">
    <source>
        <dbReference type="Proteomes" id="UP001163550"/>
    </source>
</evidence>
<protein>
    <submittedName>
        <fullName evidence="5">Helix-turn-helix transcriptional regulator</fullName>
    </submittedName>
</protein>
<gene>
    <name evidence="5" type="ORF">LNN31_06025</name>
</gene>
<dbReference type="EMBL" id="CP087994">
    <property type="protein sequence ID" value="UYO64660.1"/>
    <property type="molecule type" value="Genomic_DNA"/>
</dbReference>
<accession>A0ABY6HJH9</accession>
<dbReference type="Proteomes" id="UP001163550">
    <property type="component" value="Chromosome"/>
</dbReference>
<dbReference type="Gene3D" id="1.10.10.10">
    <property type="entry name" value="Winged helix-like DNA-binding domain superfamily/Winged helix DNA-binding domain"/>
    <property type="match status" value="1"/>
</dbReference>